<reference evidence="2" key="2">
    <citation type="submission" date="2020-11" db="EMBL/GenBank/DDBJ databases">
        <authorList>
            <consortium name="DOE Joint Genome Institute"/>
            <person name="Kuo A."/>
            <person name="Miyauchi S."/>
            <person name="Kiss E."/>
            <person name="Drula E."/>
            <person name="Kohler A."/>
            <person name="Sanchez-Garcia M."/>
            <person name="Andreopoulos B."/>
            <person name="Barry K.W."/>
            <person name="Bonito G."/>
            <person name="Buee M."/>
            <person name="Carver A."/>
            <person name="Chen C."/>
            <person name="Cichocki N."/>
            <person name="Clum A."/>
            <person name="Culley D."/>
            <person name="Crous P.W."/>
            <person name="Fauchery L."/>
            <person name="Girlanda M."/>
            <person name="Hayes R."/>
            <person name="Keri Z."/>
            <person name="Labutti K."/>
            <person name="Lipzen A."/>
            <person name="Lombard V."/>
            <person name="Magnuson J."/>
            <person name="Maillard F."/>
            <person name="Morin E."/>
            <person name="Murat C."/>
            <person name="Nolan M."/>
            <person name="Ohm R."/>
            <person name="Pangilinan J."/>
            <person name="Pereira M."/>
            <person name="Perotto S."/>
            <person name="Peter M."/>
            <person name="Riley R."/>
            <person name="Sitrit Y."/>
            <person name="Stielow B."/>
            <person name="Szollosi G."/>
            <person name="Zifcakova L."/>
            <person name="Stursova M."/>
            <person name="Spatafora J.W."/>
            <person name="Tedersoo L."/>
            <person name="Vaario L.-M."/>
            <person name="Yamada A."/>
            <person name="Yan M."/>
            <person name="Wang P."/>
            <person name="Xu J."/>
            <person name="Bruns T."/>
            <person name="Baldrian P."/>
            <person name="Vilgalys R."/>
            <person name="Henrissat B."/>
            <person name="Grigoriev I.V."/>
            <person name="Hibbett D."/>
            <person name="Nagy L.G."/>
            <person name="Martin F.M."/>
        </authorList>
    </citation>
    <scope>NUCLEOTIDE SEQUENCE</scope>
    <source>
        <strain evidence="2">UH-Tt-Lm1</strain>
    </source>
</reference>
<feature type="compositionally biased region" description="Basic and acidic residues" evidence="1">
    <location>
        <begin position="88"/>
        <end position="107"/>
    </location>
</feature>
<proteinExistence type="predicted"/>
<reference evidence="2" key="1">
    <citation type="journal article" date="2020" name="Nat. Commun.">
        <title>Large-scale genome sequencing of mycorrhizal fungi provides insights into the early evolution of symbiotic traits.</title>
        <authorList>
            <person name="Miyauchi S."/>
            <person name="Kiss E."/>
            <person name="Kuo A."/>
            <person name="Drula E."/>
            <person name="Kohler A."/>
            <person name="Sanchez-Garcia M."/>
            <person name="Morin E."/>
            <person name="Andreopoulos B."/>
            <person name="Barry K.W."/>
            <person name="Bonito G."/>
            <person name="Buee M."/>
            <person name="Carver A."/>
            <person name="Chen C."/>
            <person name="Cichocki N."/>
            <person name="Clum A."/>
            <person name="Culley D."/>
            <person name="Crous P.W."/>
            <person name="Fauchery L."/>
            <person name="Girlanda M."/>
            <person name="Hayes R.D."/>
            <person name="Keri Z."/>
            <person name="LaButti K."/>
            <person name="Lipzen A."/>
            <person name="Lombard V."/>
            <person name="Magnuson J."/>
            <person name="Maillard F."/>
            <person name="Murat C."/>
            <person name="Nolan M."/>
            <person name="Ohm R.A."/>
            <person name="Pangilinan J."/>
            <person name="Pereira M.F."/>
            <person name="Perotto S."/>
            <person name="Peter M."/>
            <person name="Pfister S."/>
            <person name="Riley R."/>
            <person name="Sitrit Y."/>
            <person name="Stielow J.B."/>
            <person name="Szollosi G."/>
            <person name="Zifcakova L."/>
            <person name="Stursova M."/>
            <person name="Spatafora J.W."/>
            <person name="Tedersoo L."/>
            <person name="Vaario L.M."/>
            <person name="Yamada A."/>
            <person name="Yan M."/>
            <person name="Wang P."/>
            <person name="Xu J."/>
            <person name="Bruns T."/>
            <person name="Baldrian P."/>
            <person name="Vilgalys R."/>
            <person name="Dunand C."/>
            <person name="Henrissat B."/>
            <person name="Grigoriev I.V."/>
            <person name="Hibbett D."/>
            <person name="Nagy L.G."/>
            <person name="Martin F.M."/>
        </authorList>
    </citation>
    <scope>NUCLEOTIDE SEQUENCE</scope>
    <source>
        <strain evidence="2">UH-Tt-Lm1</strain>
    </source>
</reference>
<accession>A0A9P6HIV1</accession>
<evidence type="ECO:0000313" key="2">
    <source>
        <dbReference type="EMBL" id="KAF9788078.1"/>
    </source>
</evidence>
<evidence type="ECO:0000256" key="1">
    <source>
        <dbReference type="SAM" id="MobiDB-lite"/>
    </source>
</evidence>
<gene>
    <name evidence="2" type="ORF">BJ322DRAFT_603579</name>
</gene>
<feature type="compositionally biased region" description="Pro residues" evidence="1">
    <location>
        <begin position="78"/>
        <end position="87"/>
    </location>
</feature>
<dbReference type="AlphaFoldDB" id="A0A9P6HIV1"/>
<evidence type="ECO:0000313" key="3">
    <source>
        <dbReference type="Proteomes" id="UP000736335"/>
    </source>
</evidence>
<name>A0A9P6HIV1_9AGAM</name>
<feature type="compositionally biased region" description="Basic and acidic residues" evidence="1">
    <location>
        <begin position="133"/>
        <end position="149"/>
    </location>
</feature>
<comment type="caution">
    <text evidence="2">The sequence shown here is derived from an EMBL/GenBank/DDBJ whole genome shotgun (WGS) entry which is preliminary data.</text>
</comment>
<feature type="compositionally biased region" description="Basic and acidic residues" evidence="1">
    <location>
        <begin position="167"/>
        <end position="186"/>
    </location>
</feature>
<protein>
    <submittedName>
        <fullName evidence="2">Uncharacterized protein</fullName>
    </submittedName>
</protein>
<sequence>MFKLIRRISSSVFPRNDRPWADDATSTAPTIGVKRRRSSVDVDLETPVETLSKKSRRVKGPDLSDDEEPSSSPVASSPLPPRSSPPPEEVKEVTTGVREIELDRKLDTPLSDPSEVVQPPVTFDTETPVESEEGVKAEEDVAPEQRSEEENTSETQGSPDPVEGDVTNEHPVDAEDAAKAPEEDAKPAAVEPTSHTKVLQSKSTEPVTPEGKPEVEA</sequence>
<organism evidence="2 3">
    <name type="scientific">Thelephora terrestris</name>
    <dbReference type="NCBI Taxonomy" id="56493"/>
    <lineage>
        <taxon>Eukaryota</taxon>
        <taxon>Fungi</taxon>
        <taxon>Dikarya</taxon>
        <taxon>Basidiomycota</taxon>
        <taxon>Agaricomycotina</taxon>
        <taxon>Agaricomycetes</taxon>
        <taxon>Thelephorales</taxon>
        <taxon>Thelephoraceae</taxon>
        <taxon>Thelephora</taxon>
    </lineage>
</organism>
<dbReference type="EMBL" id="WIUZ02000004">
    <property type="protein sequence ID" value="KAF9788078.1"/>
    <property type="molecule type" value="Genomic_DNA"/>
</dbReference>
<keyword evidence="3" id="KW-1185">Reference proteome</keyword>
<dbReference type="OrthoDB" id="3269227at2759"/>
<feature type="region of interest" description="Disordered" evidence="1">
    <location>
        <begin position="13"/>
        <end position="217"/>
    </location>
</feature>
<dbReference type="Proteomes" id="UP000736335">
    <property type="component" value="Unassembled WGS sequence"/>
</dbReference>
<feature type="compositionally biased region" description="Polar residues" evidence="1">
    <location>
        <begin position="193"/>
        <end position="206"/>
    </location>
</feature>